<dbReference type="InterPro" id="IPR009056">
    <property type="entry name" value="Cyt_c-like_dom"/>
</dbReference>
<reference evidence="6" key="1">
    <citation type="journal article" date="2015" name="Proc. Natl. Acad. Sci. U.S.A.">
        <title>Networks of energetic and metabolic interactions define dynamics in microbial communities.</title>
        <authorList>
            <person name="Embree M."/>
            <person name="Liu J.K."/>
            <person name="Al-Bassam M.M."/>
            <person name="Zengler K."/>
        </authorList>
    </citation>
    <scope>NUCLEOTIDE SEQUENCE</scope>
</reference>
<dbReference type="EMBL" id="LNQE01000562">
    <property type="protein sequence ID" value="KUG25976.1"/>
    <property type="molecule type" value="Genomic_DNA"/>
</dbReference>
<feature type="transmembrane region" description="Helical" evidence="4">
    <location>
        <begin position="195"/>
        <end position="214"/>
    </location>
</feature>
<keyword evidence="4" id="KW-0812">Transmembrane</keyword>
<accession>A0A0W8FYI0</accession>
<dbReference type="AlphaFoldDB" id="A0A0W8FYI0"/>
<feature type="transmembrane region" description="Helical" evidence="4">
    <location>
        <begin position="98"/>
        <end position="123"/>
    </location>
</feature>
<dbReference type="PROSITE" id="PS51007">
    <property type="entry name" value="CYTC"/>
    <property type="match status" value="1"/>
</dbReference>
<dbReference type="PANTHER" id="PTHR40394">
    <property type="entry name" value="LIPOPROTEIN-RELATED"/>
    <property type="match status" value="1"/>
</dbReference>
<evidence type="ECO:0000313" key="6">
    <source>
        <dbReference type="EMBL" id="KUG25976.1"/>
    </source>
</evidence>
<keyword evidence="4" id="KW-0472">Membrane</keyword>
<dbReference type="Pfam" id="PF13442">
    <property type="entry name" value="Cytochrome_CBB3"/>
    <property type="match status" value="1"/>
</dbReference>
<proteinExistence type="predicted"/>
<evidence type="ECO:0000256" key="2">
    <source>
        <dbReference type="ARBA" id="ARBA00022723"/>
    </source>
</evidence>
<sequence>MSEKVLFAITAIFNTPDEIIKAAEKTAEKGYKKFDVNTPYPIHGMPNAMKLGRSKLGFAALVFGLSGTLAALLMTFWMSAIDYPTIIGGKPYFAFPKYVPIMFEVTVLAAAIGTVVTMLFFFFKFPNNSHPLHDTDYMKKVSTEKYGINIQADDELFNVEEIRKLFSDLGAAEVGEIYWDEEEINTSPKILEPKFLGFLAVTVIIISGTTYFGLNKLMFMVPFNWMMEQDKAIPQETTNVFVDGFSMRMPVEGTISRGAIPYPYYGKPELAEKLMINPLDYSEENLALGKKKYDVFCSPCHGYFGEGDSRLRGQYPNPPSIHSEKLRTWSDGRIYHVLTEGQNVMPSYSTQMTREEKWATILYIRALQRALNAKESDL</sequence>
<dbReference type="InterPro" id="IPR021776">
    <property type="entry name" value="ActD"/>
</dbReference>
<gene>
    <name evidence="6" type="ORF">ASZ90_004192</name>
</gene>
<dbReference type="Gene3D" id="1.10.760.10">
    <property type="entry name" value="Cytochrome c-like domain"/>
    <property type="match status" value="1"/>
</dbReference>
<dbReference type="GO" id="GO:0020037">
    <property type="term" value="F:heme binding"/>
    <property type="evidence" value="ECO:0007669"/>
    <property type="project" value="InterPro"/>
</dbReference>
<evidence type="ECO:0000256" key="3">
    <source>
        <dbReference type="ARBA" id="ARBA00023004"/>
    </source>
</evidence>
<protein>
    <recommendedName>
        <fullName evidence="5">Cytochrome c domain-containing protein</fullName>
    </recommendedName>
</protein>
<dbReference type="PANTHER" id="PTHR40394:SF2">
    <property type="entry name" value="QUINOL:CYTOCHROME C OXIDOREDUCTASE MEMBRANE PROTEIN"/>
    <property type="match status" value="1"/>
</dbReference>
<evidence type="ECO:0000259" key="5">
    <source>
        <dbReference type="PROSITE" id="PS51007"/>
    </source>
</evidence>
<keyword evidence="1" id="KW-0349">Heme</keyword>
<comment type="caution">
    <text evidence="6">The sequence shown here is derived from an EMBL/GenBank/DDBJ whole genome shotgun (WGS) entry which is preliminary data.</text>
</comment>
<keyword evidence="4" id="KW-1133">Transmembrane helix</keyword>
<organism evidence="6">
    <name type="scientific">hydrocarbon metagenome</name>
    <dbReference type="NCBI Taxonomy" id="938273"/>
    <lineage>
        <taxon>unclassified sequences</taxon>
        <taxon>metagenomes</taxon>
        <taxon>ecological metagenomes</taxon>
    </lineage>
</organism>
<dbReference type="InterPro" id="IPR036909">
    <property type="entry name" value="Cyt_c-like_dom_sf"/>
</dbReference>
<keyword evidence="2" id="KW-0479">Metal-binding</keyword>
<evidence type="ECO:0000256" key="4">
    <source>
        <dbReference type="SAM" id="Phobius"/>
    </source>
</evidence>
<dbReference type="GO" id="GO:0046872">
    <property type="term" value="F:metal ion binding"/>
    <property type="evidence" value="ECO:0007669"/>
    <property type="project" value="UniProtKB-KW"/>
</dbReference>
<dbReference type="Pfam" id="PF11821">
    <property type="entry name" value="ActD"/>
    <property type="match status" value="1"/>
</dbReference>
<name>A0A0W8FYI0_9ZZZZ</name>
<feature type="transmembrane region" description="Helical" evidence="4">
    <location>
        <begin position="56"/>
        <end position="78"/>
    </location>
</feature>
<dbReference type="GO" id="GO:0009055">
    <property type="term" value="F:electron transfer activity"/>
    <property type="evidence" value="ECO:0007669"/>
    <property type="project" value="InterPro"/>
</dbReference>
<feature type="domain" description="Cytochrome c" evidence="5">
    <location>
        <begin position="284"/>
        <end position="368"/>
    </location>
</feature>
<evidence type="ECO:0000256" key="1">
    <source>
        <dbReference type="ARBA" id="ARBA00022617"/>
    </source>
</evidence>
<keyword evidence="3" id="KW-0408">Iron</keyword>
<dbReference type="SUPFAM" id="SSF46626">
    <property type="entry name" value="Cytochrome c"/>
    <property type="match status" value="1"/>
</dbReference>